<evidence type="ECO:0000313" key="3">
    <source>
        <dbReference type="EMBL" id="VDL91060.1"/>
    </source>
</evidence>
<evidence type="ECO:0000256" key="1">
    <source>
        <dbReference type="SAM" id="MobiDB-lite"/>
    </source>
</evidence>
<evidence type="ECO:0000313" key="5">
    <source>
        <dbReference type="WBParaSite" id="SSLN_0000483001-mRNA-1"/>
    </source>
</evidence>
<sequence length="1182" mass="129830">MSTEGVDVLLNDLPETFFDDFDLESLSPSLPGDLCENLDINALLSRDEVAEVSDTQAISPQKNSTLENLLKSFPMSAKVPPAPQVPTEHSRVIERRPGIVYELYVSFGIDLLPSYTGGRPDSGTLGFHIDSPISHPFLQTNKSAVLRRAIDRIRLLQTENECLRMRLSALLNGFTFSNDCSDSPADALIYPVRASRLVAAQPPVFRAPIAHMKTDPLSPHDFSAHQFTSAPSLVETGWTALPAAHPATEKYNGSSSSGVSSPSSGGSGPPLSLEESPLSSLCGSHRRVRSLRPRTPLVNLIFPFEHGGVKIKTDPSSFADRPAEKVSVYMVPEPVNMKNELDPTIVSRTTVYVQDKRDCQDSTPQANPLLHCPADFATPPSYYAQNGAFTNASLFLMSFCLFMFNPFVINIKSQKDDASGAGMPVSQLLSALSFNTHPGAEAAAAPLSPLLLWAMYAAQWTVALILLFFCLYPFGRDWSRRLRRRVGPAEHLPGGHLALKHWTLAQLDVKQGSWASVSGHLRAGLFALYDSCLPAQVNLSRWNRTLAWAQAYLHALKLFFFRLPRFLWLRRHRPAVEKKAIGSRDVPGPSVAHFRRFLLDLRFLDLVRLSDNMPVNCKKPPCGAPAETSTAEDLCITRLVFACVEDFTDAWYNCVYHQPSTEAADEFARLGLVLGLSLKRFFGLTRTGNMVLGETQRVLATVSEQNSQWFAHLDTVALQLLLSGSPVEFANAETSPPRIFPSPLAVRRKLREAGLPASASDSLVMDEVHSELCEALTAKALESLIHGKFLPSLSFESCRIALASLLEPLPVAPREPKVPATIMLHDYSDASNSCDGSEISFLPEDSEADGPCADLAAARWWLRVIEVAGKWYSLNPPFSTTAAPCKSAPKYSTNDYETIDLLPSLPESIAEGSNSHLAHLILLAHQALCLSRRNELSSSLDVSHREKALFALWVSVRRACDMALVCSCGSPSYTFSSFPPDSLLTAERFNETPVAKALRLLAQDWICQVLTTVAVQREALRQVSCPESAACLQWIVNTKNIAATFASLLKRQQELVQQLQLQPSVWIARLEAVHRRLCGANPLRTRLFLLQNAHTVASASSSPHSHRKNLSASVDAGFGITGLPLCDTRLLQHVQDQESRQPIMSAFTDLHPESSKAAMAPEAVASVQQHERRAPLTHCPSL</sequence>
<feature type="region of interest" description="Disordered" evidence="1">
    <location>
        <begin position="249"/>
        <end position="278"/>
    </location>
</feature>
<feature type="transmembrane region" description="Helical" evidence="2">
    <location>
        <begin position="388"/>
        <end position="409"/>
    </location>
</feature>
<dbReference type="STRING" id="70667.A0A183SKC7"/>
<keyword evidence="2" id="KW-0812">Transmembrane</keyword>
<evidence type="ECO:0000313" key="4">
    <source>
        <dbReference type="Proteomes" id="UP000275846"/>
    </source>
</evidence>
<keyword evidence="2" id="KW-1133">Transmembrane helix</keyword>
<dbReference type="Proteomes" id="UP000275846">
    <property type="component" value="Unassembled WGS sequence"/>
</dbReference>
<keyword evidence="2" id="KW-0472">Membrane</keyword>
<dbReference type="OrthoDB" id="2133190at2759"/>
<reference evidence="3 4" key="2">
    <citation type="submission" date="2018-11" db="EMBL/GenBank/DDBJ databases">
        <authorList>
            <consortium name="Pathogen Informatics"/>
        </authorList>
    </citation>
    <scope>NUCLEOTIDE SEQUENCE [LARGE SCALE GENOMIC DNA]</scope>
    <source>
        <strain evidence="3 4">NST_G2</strain>
    </source>
</reference>
<feature type="transmembrane region" description="Helical" evidence="2">
    <location>
        <begin position="450"/>
        <end position="475"/>
    </location>
</feature>
<organism evidence="5">
    <name type="scientific">Schistocephalus solidus</name>
    <name type="common">Tapeworm</name>
    <dbReference type="NCBI Taxonomy" id="70667"/>
    <lineage>
        <taxon>Eukaryota</taxon>
        <taxon>Metazoa</taxon>
        <taxon>Spiralia</taxon>
        <taxon>Lophotrochozoa</taxon>
        <taxon>Platyhelminthes</taxon>
        <taxon>Cestoda</taxon>
        <taxon>Eucestoda</taxon>
        <taxon>Diphyllobothriidea</taxon>
        <taxon>Diphyllobothriidae</taxon>
        <taxon>Schistocephalus</taxon>
    </lineage>
</organism>
<reference evidence="5" key="1">
    <citation type="submission" date="2016-06" db="UniProtKB">
        <authorList>
            <consortium name="WormBaseParasite"/>
        </authorList>
    </citation>
    <scope>IDENTIFICATION</scope>
</reference>
<dbReference type="EMBL" id="UYSU01032956">
    <property type="protein sequence ID" value="VDL91060.1"/>
    <property type="molecule type" value="Genomic_DNA"/>
</dbReference>
<proteinExistence type="predicted"/>
<feature type="region of interest" description="Disordered" evidence="1">
    <location>
        <begin position="1154"/>
        <end position="1182"/>
    </location>
</feature>
<protein>
    <submittedName>
        <fullName evidence="3 5">Uncharacterized protein</fullName>
    </submittedName>
</protein>
<name>A0A183SKC7_SCHSO</name>
<evidence type="ECO:0000256" key="2">
    <source>
        <dbReference type="SAM" id="Phobius"/>
    </source>
</evidence>
<keyword evidence="4" id="KW-1185">Reference proteome</keyword>
<gene>
    <name evidence="3" type="ORF">SSLN_LOCUS4675</name>
</gene>
<dbReference type="WBParaSite" id="SSLN_0000483001-mRNA-1">
    <property type="protein sequence ID" value="SSLN_0000483001-mRNA-1"/>
    <property type="gene ID" value="SSLN_0000483001"/>
</dbReference>
<accession>A0A183SKC7</accession>
<dbReference type="AlphaFoldDB" id="A0A183SKC7"/>
<feature type="compositionally biased region" description="Low complexity" evidence="1">
    <location>
        <begin position="253"/>
        <end position="278"/>
    </location>
</feature>